<proteinExistence type="predicted"/>
<sequence>MKKLFCSVFLALLPLTAFANTPTPEREAGIRQVIESFRTAIIDKDKDRFLALFAPGTVSWQSVNSDATVQRYRVKNPTLGKVRSNPGHNPLSFIDNIVADKESTEETFNNIRIDSDGDVAAVSFDYVFIGNGVASNYGQESWQLVRTEDGWRIVSVIWSVNVPEKKGDGR</sequence>
<dbReference type="Proteomes" id="UP000029385">
    <property type="component" value="Unassembled WGS sequence"/>
</dbReference>
<feature type="signal peptide" evidence="1">
    <location>
        <begin position="1"/>
        <end position="19"/>
    </location>
</feature>
<dbReference type="AlphaFoldDB" id="A0A091AQY4"/>
<keyword evidence="1" id="KW-0732">Signal</keyword>
<comment type="caution">
    <text evidence="2">The sequence shown here is derived from an EMBL/GenBank/DDBJ whole genome shotgun (WGS) entry which is preliminary data.</text>
</comment>
<evidence type="ECO:0000256" key="1">
    <source>
        <dbReference type="SAM" id="SignalP"/>
    </source>
</evidence>
<dbReference type="STRING" id="1121015.GCA_000420545_02674"/>
<dbReference type="PATRIC" id="fig|1121015.4.peg.2103"/>
<organism evidence="2 3">
    <name type="scientific">Arenimonas oryziterrae DSM 21050 = YC6267</name>
    <dbReference type="NCBI Taxonomy" id="1121015"/>
    <lineage>
        <taxon>Bacteria</taxon>
        <taxon>Pseudomonadati</taxon>
        <taxon>Pseudomonadota</taxon>
        <taxon>Gammaproteobacteria</taxon>
        <taxon>Lysobacterales</taxon>
        <taxon>Lysobacteraceae</taxon>
        <taxon>Arenimonas</taxon>
    </lineage>
</organism>
<feature type="chain" id="PRO_5001870808" evidence="1">
    <location>
        <begin position="20"/>
        <end position="170"/>
    </location>
</feature>
<name>A0A091AQY4_9GAMM</name>
<evidence type="ECO:0000313" key="3">
    <source>
        <dbReference type="Proteomes" id="UP000029385"/>
    </source>
</evidence>
<dbReference type="EMBL" id="AVCI01000009">
    <property type="protein sequence ID" value="KFN42583.1"/>
    <property type="molecule type" value="Genomic_DNA"/>
</dbReference>
<dbReference type="eggNOG" id="ENOG503389N">
    <property type="taxonomic scope" value="Bacteria"/>
</dbReference>
<keyword evidence="3" id="KW-1185">Reference proteome</keyword>
<reference evidence="2 3" key="1">
    <citation type="submission" date="2013-09" db="EMBL/GenBank/DDBJ databases">
        <title>Genome sequencing of Arenimonas oryziterrae.</title>
        <authorList>
            <person name="Chen F."/>
            <person name="Wang G."/>
        </authorList>
    </citation>
    <scope>NUCLEOTIDE SEQUENCE [LARGE SCALE GENOMIC DNA]</scope>
    <source>
        <strain evidence="2 3">YC6267</strain>
    </source>
</reference>
<evidence type="ECO:0000313" key="2">
    <source>
        <dbReference type="EMBL" id="KFN42583.1"/>
    </source>
</evidence>
<accession>A0A091AQY4</accession>
<dbReference type="RefSeq" id="WP_022970279.1">
    <property type="nucleotide sequence ID" value="NZ_ATVD01000006.1"/>
</dbReference>
<dbReference type="Gene3D" id="3.10.450.50">
    <property type="match status" value="1"/>
</dbReference>
<dbReference type="SUPFAM" id="SSF54427">
    <property type="entry name" value="NTF2-like"/>
    <property type="match status" value="1"/>
</dbReference>
<protein>
    <submittedName>
        <fullName evidence="2">Uncharacterized protein</fullName>
    </submittedName>
</protein>
<gene>
    <name evidence="2" type="ORF">N789_13160</name>
</gene>
<dbReference type="InterPro" id="IPR032710">
    <property type="entry name" value="NTF2-like_dom_sf"/>
</dbReference>